<dbReference type="OrthoDB" id="9797498at2"/>
<dbReference type="PANTHER" id="PTHR36842">
    <property type="entry name" value="PROTEIN TOLB HOMOLOG"/>
    <property type="match status" value="1"/>
</dbReference>
<dbReference type="Proteomes" id="UP000077552">
    <property type="component" value="Unassembled WGS sequence"/>
</dbReference>
<accession>A0A1A9LIV1</accession>
<dbReference type="EMBL" id="LXIE01000001">
    <property type="protein sequence ID" value="OAD92622.1"/>
    <property type="molecule type" value="Genomic_DNA"/>
</dbReference>
<dbReference type="STRING" id="1385699.A7A78_01555"/>
<keyword evidence="1" id="KW-0732">Signal</keyword>
<keyword evidence="3" id="KW-1185">Reference proteome</keyword>
<evidence type="ECO:0000256" key="1">
    <source>
        <dbReference type="SAM" id="SignalP"/>
    </source>
</evidence>
<organism evidence="2 3">
    <name type="scientific">Aequorivita soesokkakensis</name>
    <dbReference type="NCBI Taxonomy" id="1385699"/>
    <lineage>
        <taxon>Bacteria</taxon>
        <taxon>Pseudomonadati</taxon>
        <taxon>Bacteroidota</taxon>
        <taxon>Flavobacteriia</taxon>
        <taxon>Flavobacteriales</taxon>
        <taxon>Flavobacteriaceae</taxon>
        <taxon>Aequorivita</taxon>
    </lineage>
</organism>
<dbReference type="Gene3D" id="2.120.10.30">
    <property type="entry name" value="TolB, C-terminal domain"/>
    <property type="match status" value="1"/>
</dbReference>
<reference evidence="2 3" key="1">
    <citation type="submission" date="2016-05" db="EMBL/GenBank/DDBJ databases">
        <title>Genome sequencing of Vitellibacter soesokkakensis RSSK-12.</title>
        <authorList>
            <person name="Thevarajoo S."/>
            <person name="Selvaratnam C."/>
            <person name="Goh K.M."/>
            <person name="Chan K.-G."/>
            <person name="Chong C.S."/>
        </authorList>
    </citation>
    <scope>NUCLEOTIDE SEQUENCE [LARGE SCALE GENOMIC DNA]</scope>
    <source>
        <strain evidence="2 3">RSSK-12</strain>
    </source>
</reference>
<dbReference type="InterPro" id="IPR011042">
    <property type="entry name" value="6-blade_b-propeller_TolB-like"/>
</dbReference>
<evidence type="ECO:0000313" key="3">
    <source>
        <dbReference type="Proteomes" id="UP000077552"/>
    </source>
</evidence>
<dbReference type="SUPFAM" id="SSF69304">
    <property type="entry name" value="Tricorn protease N-terminal domain"/>
    <property type="match status" value="1"/>
</dbReference>
<dbReference type="AlphaFoldDB" id="A0A1A9LIV1"/>
<dbReference type="RefSeq" id="WP_068760560.1">
    <property type="nucleotide sequence ID" value="NZ_LXIE01000001.1"/>
</dbReference>
<proteinExistence type="predicted"/>
<protein>
    <recommendedName>
        <fullName evidence="4">WD40 repeat domain-containing protein</fullName>
    </recommendedName>
</protein>
<evidence type="ECO:0008006" key="4">
    <source>
        <dbReference type="Google" id="ProtNLM"/>
    </source>
</evidence>
<gene>
    <name evidence="2" type="ORF">A7A78_01555</name>
</gene>
<sequence>MKKLLFLFIILTSSFIFAQENTEVYVFDIRPAYEGLELINPRNISNNEGYDNQPSFISNEALVFAGNNEGQTDISEYNLNSKLQTWINKKTEGGEYSPQKFPSSNDVASVRLDKDGLQRLYRYNSQTGSSSELIKNLQVAYFAFYNDQKILSTVLDGDSMDLVLIDLSSKTADTIFRNAGRSLQKVPKTNSMSYSLVNEEGNLDVYLLDMDSYESFFVTELPIGIQDCVWINDTQILVGSGNKLYMYDTLGEPEWTRVASLEEYGIKNISRMAISPDGKKLAVVAQPM</sequence>
<feature type="signal peptide" evidence="1">
    <location>
        <begin position="1"/>
        <end position="18"/>
    </location>
</feature>
<dbReference type="PANTHER" id="PTHR36842:SF1">
    <property type="entry name" value="PROTEIN TOLB"/>
    <property type="match status" value="1"/>
</dbReference>
<comment type="caution">
    <text evidence="2">The sequence shown here is derived from an EMBL/GenBank/DDBJ whole genome shotgun (WGS) entry which is preliminary data.</text>
</comment>
<feature type="chain" id="PRO_5008392348" description="WD40 repeat domain-containing protein" evidence="1">
    <location>
        <begin position="19"/>
        <end position="288"/>
    </location>
</feature>
<evidence type="ECO:0000313" key="2">
    <source>
        <dbReference type="EMBL" id="OAD92622.1"/>
    </source>
</evidence>
<name>A0A1A9LIV1_9FLAO</name>